<keyword evidence="2 3" id="KW-0732">Signal</keyword>
<dbReference type="PANTHER" id="PTHR15382">
    <property type="entry name" value="CTG4A-RELATED"/>
    <property type="match status" value="1"/>
</dbReference>
<evidence type="ECO:0000256" key="2">
    <source>
        <dbReference type="ARBA" id="ARBA00022729"/>
    </source>
</evidence>
<feature type="domain" description="DUF3456" evidence="4">
    <location>
        <begin position="48"/>
        <end position="156"/>
    </location>
</feature>
<dbReference type="WBParaSite" id="PTRK_0000179200.1">
    <property type="protein sequence ID" value="PTRK_0000179200.1"/>
    <property type="gene ID" value="PTRK_0000179200"/>
</dbReference>
<dbReference type="InterPro" id="IPR021852">
    <property type="entry name" value="DUF3456"/>
</dbReference>
<evidence type="ECO:0000259" key="4">
    <source>
        <dbReference type="Pfam" id="PF11938"/>
    </source>
</evidence>
<comment type="similarity">
    <text evidence="1">Belongs to the canopy family.</text>
</comment>
<feature type="chain" id="PRO_5005891074" evidence="3">
    <location>
        <begin position="19"/>
        <end position="173"/>
    </location>
</feature>
<evidence type="ECO:0000313" key="6">
    <source>
        <dbReference type="WBParaSite" id="PTRK_0000179200.1"/>
    </source>
</evidence>
<evidence type="ECO:0000256" key="1">
    <source>
        <dbReference type="ARBA" id="ARBA00007285"/>
    </source>
</evidence>
<feature type="signal peptide" evidence="3">
    <location>
        <begin position="1"/>
        <end position="18"/>
    </location>
</feature>
<name>A0A0N4Z471_PARTI</name>
<dbReference type="Pfam" id="PF11938">
    <property type="entry name" value="DUF3456"/>
    <property type="match status" value="1"/>
</dbReference>
<dbReference type="AlphaFoldDB" id="A0A0N4Z471"/>
<protein>
    <submittedName>
        <fullName evidence="6">DUF3456 domain-containing protein</fullName>
    </submittedName>
</protein>
<organism evidence="5 6">
    <name type="scientific">Parastrongyloides trichosuri</name>
    <name type="common">Possum-specific nematode worm</name>
    <dbReference type="NCBI Taxonomy" id="131310"/>
    <lineage>
        <taxon>Eukaryota</taxon>
        <taxon>Metazoa</taxon>
        <taxon>Ecdysozoa</taxon>
        <taxon>Nematoda</taxon>
        <taxon>Chromadorea</taxon>
        <taxon>Rhabditida</taxon>
        <taxon>Tylenchina</taxon>
        <taxon>Panagrolaimomorpha</taxon>
        <taxon>Strongyloidoidea</taxon>
        <taxon>Strongyloididae</taxon>
        <taxon>Parastrongyloides</taxon>
    </lineage>
</organism>
<accession>A0A0N4Z471</accession>
<evidence type="ECO:0000256" key="3">
    <source>
        <dbReference type="SAM" id="SignalP"/>
    </source>
</evidence>
<sequence length="173" mass="19996">MLLKYLLILLPTFIFINSTSLPTKCESCAIIAREFKNELLKIKSLPEKINRVKGEELFLELSDLVCNNMLKYRLDPSNGEGLDRFVKGTPEALKQLKKMANNGVKVTMDVPKELWDKPGVESSILKQHCETILEEYEDIIIDSIRNKASFEIFVCTIEMKCQRFYNKDTKKEL</sequence>
<keyword evidence="5" id="KW-1185">Reference proteome</keyword>
<evidence type="ECO:0000313" key="5">
    <source>
        <dbReference type="Proteomes" id="UP000038045"/>
    </source>
</evidence>
<reference evidence="6" key="1">
    <citation type="submission" date="2017-02" db="UniProtKB">
        <authorList>
            <consortium name="WormBaseParasite"/>
        </authorList>
    </citation>
    <scope>IDENTIFICATION</scope>
</reference>
<dbReference type="Proteomes" id="UP000038045">
    <property type="component" value="Unplaced"/>
</dbReference>
<proteinExistence type="inferred from homology"/>
<dbReference type="PANTHER" id="PTHR15382:SF8">
    <property type="entry name" value="CANOPY B"/>
    <property type="match status" value="1"/>
</dbReference>
<dbReference type="STRING" id="131310.A0A0N4Z471"/>